<dbReference type="Pfam" id="PF00456">
    <property type="entry name" value="Transketolase_N"/>
    <property type="match status" value="1"/>
</dbReference>
<comment type="caution">
    <text evidence="13">The sequence shown here is derived from an EMBL/GenBank/DDBJ whole genome shotgun (WGS) entry which is preliminary data.</text>
</comment>
<feature type="domain" description="Transketolase N-terminal" evidence="10">
    <location>
        <begin position="103"/>
        <end position="307"/>
    </location>
</feature>
<accession>A0ABU4VG41</accession>
<dbReference type="PANTHER" id="PTHR43825:SF3">
    <property type="entry name" value="PYRUVATE DEHYDROGENASE E1 COMPONENT"/>
    <property type="match status" value="1"/>
</dbReference>
<keyword evidence="14" id="KW-1185">Reference proteome</keyword>
<evidence type="ECO:0000256" key="2">
    <source>
        <dbReference type="ARBA" id="ARBA00012281"/>
    </source>
</evidence>
<dbReference type="SUPFAM" id="SSF52518">
    <property type="entry name" value="Thiamin diphosphate-binding fold (THDP-binding)"/>
    <property type="match status" value="2"/>
</dbReference>
<organism evidence="13 14">
    <name type="scientific">Patulibacter brassicae</name>
    <dbReference type="NCBI Taxonomy" id="1705717"/>
    <lineage>
        <taxon>Bacteria</taxon>
        <taxon>Bacillati</taxon>
        <taxon>Actinomycetota</taxon>
        <taxon>Thermoleophilia</taxon>
        <taxon>Solirubrobacterales</taxon>
        <taxon>Patulibacteraceae</taxon>
        <taxon>Patulibacter</taxon>
    </lineage>
</organism>
<dbReference type="NCBIfam" id="TIGR00759">
    <property type="entry name" value="aceE"/>
    <property type="match status" value="1"/>
</dbReference>
<comment type="function">
    <text evidence="8">Component of the pyruvate dehydrogenase (PDH) complex, that catalyzes the overall conversion of pyruvate to acetyl-CoA and CO(2).</text>
</comment>
<keyword evidence="5 8" id="KW-0786">Thiamine pyrophosphate</keyword>
<dbReference type="Gene3D" id="3.40.50.920">
    <property type="match status" value="1"/>
</dbReference>
<evidence type="ECO:0000256" key="5">
    <source>
        <dbReference type="ARBA" id="ARBA00023052"/>
    </source>
</evidence>
<dbReference type="InterPro" id="IPR035807">
    <property type="entry name" value="PDC_E1_N"/>
</dbReference>
<evidence type="ECO:0000256" key="4">
    <source>
        <dbReference type="ARBA" id="ARBA00023002"/>
    </source>
</evidence>
<evidence type="ECO:0000256" key="9">
    <source>
        <dbReference type="SAM" id="MobiDB-lite"/>
    </source>
</evidence>
<dbReference type="InterPro" id="IPR004660">
    <property type="entry name" value="PDH_E1"/>
</dbReference>
<proteinExistence type="predicted"/>
<dbReference type="RefSeq" id="WP_319952929.1">
    <property type="nucleotide sequence ID" value="NZ_JAXAVX010000001.1"/>
</dbReference>
<protein>
    <recommendedName>
        <fullName evidence="3 8">Pyruvate dehydrogenase E1 component</fullName>
        <ecNumber evidence="2 8">1.2.4.1</ecNumber>
    </recommendedName>
</protein>
<evidence type="ECO:0000256" key="8">
    <source>
        <dbReference type="PIRNR" id="PIRNR000156"/>
    </source>
</evidence>
<evidence type="ECO:0000256" key="7">
    <source>
        <dbReference type="ARBA" id="ARBA00051231"/>
    </source>
</evidence>
<dbReference type="Pfam" id="PF17831">
    <property type="entry name" value="PDH_E1_M"/>
    <property type="match status" value="1"/>
</dbReference>
<feature type="domain" description="Transketolase-like C-terminal" evidence="12">
    <location>
        <begin position="759"/>
        <end position="889"/>
    </location>
</feature>
<keyword evidence="4 8" id="KW-0560">Oxidoreductase</keyword>
<evidence type="ECO:0000256" key="3">
    <source>
        <dbReference type="ARBA" id="ARBA00017172"/>
    </source>
</evidence>
<dbReference type="Gene3D" id="3.40.50.970">
    <property type="match status" value="2"/>
</dbReference>
<evidence type="ECO:0000256" key="6">
    <source>
        <dbReference type="ARBA" id="ARBA00023317"/>
    </source>
</evidence>
<dbReference type="Proteomes" id="UP001277761">
    <property type="component" value="Unassembled WGS sequence"/>
</dbReference>
<dbReference type="InterPro" id="IPR041621">
    <property type="entry name" value="PDH_E1_M"/>
</dbReference>
<dbReference type="InterPro" id="IPR009014">
    <property type="entry name" value="Transketo_C/PFOR_II"/>
</dbReference>
<dbReference type="SUPFAM" id="SSF52922">
    <property type="entry name" value="TK C-terminal domain-like"/>
    <property type="match status" value="1"/>
</dbReference>
<dbReference type="InterPro" id="IPR029061">
    <property type="entry name" value="THDP-binding"/>
</dbReference>
<dbReference type="PIRSF" id="PIRSF000156">
    <property type="entry name" value="Pyruvate_dh_E1"/>
    <property type="match status" value="1"/>
</dbReference>
<comment type="cofactor">
    <cofactor evidence="1 8">
        <name>thiamine diphosphate</name>
        <dbReference type="ChEBI" id="CHEBI:58937"/>
    </cofactor>
</comment>
<evidence type="ECO:0000259" key="12">
    <source>
        <dbReference type="Pfam" id="PF22613"/>
    </source>
</evidence>
<reference evidence="13 14" key="1">
    <citation type="submission" date="2023-11" db="EMBL/GenBank/DDBJ databases">
        <authorList>
            <person name="Xu M."/>
            <person name="Jiang T."/>
        </authorList>
    </citation>
    <scope>NUCLEOTIDE SEQUENCE [LARGE SCALE GENOMIC DNA]</scope>
    <source>
        <strain evidence="13 14">SD</strain>
    </source>
</reference>
<dbReference type="InterPro" id="IPR055152">
    <property type="entry name" value="Transketolase-like_C_2"/>
</dbReference>
<evidence type="ECO:0000313" key="14">
    <source>
        <dbReference type="Proteomes" id="UP001277761"/>
    </source>
</evidence>
<evidence type="ECO:0000259" key="11">
    <source>
        <dbReference type="Pfam" id="PF17831"/>
    </source>
</evidence>
<dbReference type="InterPro" id="IPR005474">
    <property type="entry name" value="Transketolase_N"/>
</dbReference>
<dbReference type="EMBL" id="JAXAVX010000001">
    <property type="protein sequence ID" value="MDX8150787.1"/>
    <property type="molecule type" value="Genomic_DNA"/>
</dbReference>
<comment type="catalytic activity">
    <reaction evidence="7 8">
        <text>N(6)-[(R)-lipoyl]-L-lysyl-[protein] + pyruvate + H(+) = N(6)-[(R)-S(8)-acetyldihydrolipoyl]-L-lysyl-[protein] + CO2</text>
        <dbReference type="Rhea" id="RHEA:19189"/>
        <dbReference type="Rhea" id="RHEA-COMP:10474"/>
        <dbReference type="Rhea" id="RHEA-COMP:10478"/>
        <dbReference type="ChEBI" id="CHEBI:15361"/>
        <dbReference type="ChEBI" id="CHEBI:15378"/>
        <dbReference type="ChEBI" id="CHEBI:16526"/>
        <dbReference type="ChEBI" id="CHEBI:83099"/>
        <dbReference type="ChEBI" id="CHEBI:83111"/>
        <dbReference type="EC" id="1.2.4.1"/>
    </reaction>
</comment>
<feature type="domain" description="Pyruvate dehydrogenase E1 component middle" evidence="11">
    <location>
        <begin position="486"/>
        <end position="710"/>
    </location>
</feature>
<evidence type="ECO:0000256" key="1">
    <source>
        <dbReference type="ARBA" id="ARBA00001964"/>
    </source>
</evidence>
<feature type="region of interest" description="Disordered" evidence="9">
    <location>
        <begin position="736"/>
        <end position="764"/>
    </location>
</feature>
<dbReference type="InterPro" id="IPR051157">
    <property type="entry name" value="PDH/Transketolase"/>
</dbReference>
<evidence type="ECO:0000259" key="10">
    <source>
        <dbReference type="Pfam" id="PF00456"/>
    </source>
</evidence>
<dbReference type="GO" id="GO:0004739">
    <property type="term" value="F:pyruvate dehydrogenase (acetyl-transferring) activity"/>
    <property type="evidence" value="ECO:0007669"/>
    <property type="project" value="UniProtKB-EC"/>
</dbReference>
<dbReference type="CDD" id="cd02017">
    <property type="entry name" value="TPP_E1_EcPDC_like"/>
    <property type="match status" value="1"/>
</dbReference>
<name>A0ABU4VG41_9ACTN</name>
<dbReference type="EC" id="1.2.4.1" evidence="2 8"/>
<dbReference type="Pfam" id="PF22613">
    <property type="entry name" value="Transketolase_C_1"/>
    <property type="match status" value="1"/>
</dbReference>
<evidence type="ECO:0000313" key="13">
    <source>
        <dbReference type="EMBL" id="MDX8150787.1"/>
    </source>
</evidence>
<gene>
    <name evidence="13" type="primary">aceE</name>
    <name evidence="13" type="ORF">SK069_04205</name>
</gene>
<dbReference type="PANTHER" id="PTHR43825">
    <property type="entry name" value="PYRUVATE DEHYDROGENASE E1 COMPONENT"/>
    <property type="match status" value="1"/>
</dbReference>
<sequence length="926" mass="102636">MAETPPDPDPAETQEWLESLDAVLDHDGPERAEALLEQLVARASRRGVTASLHGTTPYVNTIPADQQAEPDTDQGVERRLRSLVRWNALATVLQANKESSELGGHIASFQSAATLYEVGFNHFWRAPSEEHGGDLVYVQGHSSPGIYARAYLEGRITEDQLRNFRQESGASGLGVPARVGGDARGLSSYPHPWLMPDFWQFPTVSMGLGPIMAIYQARFMKYLQGRGMSQCADRDVWVFCGDGEMDEPESMGAIGMAGREKLDNLTFVVNCNLQRLDGPVRGNGKIVQELEAEFRGAGWNVIKVVWGSRWDPLLAADDEGHLVEVMEETVDGEYQALKSRDGAYVREHFFGKRPETAKMVEDWSDEEVWALNRGGHDPSKVYAAYAAARAHEGQPTVILAKTIKGYGMGASGEGQNITHQQKKMTEEVLFTFRERFGLELSDAEVERAAFKKPPDDSPEMTFLREQREALGGSLPARRTQAEALPVPDLEVFRSVLDGSADREVSTTMVFVRVLSALLRDKALKKHIVPIVPDESRTFGMEGMFRQLGIYSQVGQLYQPEDSEQLMFYREDRQGQILQEGINEPGAMSSWIAAATSYSNHGVPMIPFYVYYSMFGFQRVGDLAWAAGDSRARGFLIGGTAGRTTLNGEGLQHEDGHSHLQAALIPNCVAYDPAYGYELAVIVHDGLRRMVAEQEDVFYYLTVMNENYRQPALPEGSIEGILKGVHRVHAAGAPFAEAEATSHEDDEQGPPQGTPPEEVEEERTPDVRLLGSGTILREVLAGAQLLREGWGVEADVFSVTSFSELARDGQAVERRNRLHPTAEPEVPFVTSALAGDDERDGVPVIAATDYVRAVAEQVRPWIPGEYVVLGTDGFGRSDYRRALRRFFEVDRHHVVVATLHALGRAEDAQQAIEQYEIDTDVEAPWRR</sequence>
<keyword evidence="6 8" id="KW-0670">Pyruvate</keyword>